<keyword evidence="2 8" id="KW-0813">Transport</keyword>
<name>B3QX83_CHLT3</name>
<evidence type="ECO:0000256" key="7">
    <source>
        <dbReference type="ARBA" id="ARBA00023237"/>
    </source>
</evidence>
<keyword evidence="5" id="KW-0732">Signal</keyword>
<dbReference type="GO" id="GO:0015344">
    <property type="term" value="F:siderophore uptake transmembrane transporter activity"/>
    <property type="evidence" value="ECO:0007669"/>
    <property type="project" value="TreeGrafter"/>
</dbReference>
<reference evidence="10 11" key="1">
    <citation type="submission" date="2008-06" db="EMBL/GenBank/DDBJ databases">
        <title>Complete sequence of Chloroherpeton thalassium ATCC 35110.</title>
        <authorList>
            <consortium name="US DOE Joint Genome Institute"/>
            <person name="Lucas S."/>
            <person name="Copeland A."/>
            <person name="Lapidus A."/>
            <person name="Glavina del Rio T."/>
            <person name="Dalin E."/>
            <person name="Tice H."/>
            <person name="Bruce D."/>
            <person name="Goodwin L."/>
            <person name="Pitluck S."/>
            <person name="Schmutz J."/>
            <person name="Larimer F."/>
            <person name="Land M."/>
            <person name="Hauser L."/>
            <person name="Kyrpides N."/>
            <person name="Mikhailova N."/>
            <person name="Liu Z."/>
            <person name="Li T."/>
            <person name="Zhao F."/>
            <person name="Overmann J."/>
            <person name="Bryant D.A."/>
            <person name="Richardson P."/>
        </authorList>
    </citation>
    <scope>NUCLEOTIDE SEQUENCE [LARGE SCALE GENOMIC DNA]</scope>
    <source>
        <strain evidence="11">ATCC 35110 / GB-78</strain>
    </source>
</reference>
<dbReference type="EMBL" id="CP001100">
    <property type="protein sequence ID" value="ACF14893.1"/>
    <property type="molecule type" value="Genomic_DNA"/>
</dbReference>
<dbReference type="Gene3D" id="2.170.130.10">
    <property type="entry name" value="TonB-dependent receptor, plug domain"/>
    <property type="match status" value="1"/>
</dbReference>
<evidence type="ECO:0000256" key="2">
    <source>
        <dbReference type="ARBA" id="ARBA00022448"/>
    </source>
</evidence>
<dbReference type="SUPFAM" id="SSF56935">
    <property type="entry name" value="Porins"/>
    <property type="match status" value="1"/>
</dbReference>
<dbReference type="InterPro" id="IPR039426">
    <property type="entry name" value="TonB-dep_rcpt-like"/>
</dbReference>
<keyword evidence="7 8" id="KW-0998">Cell outer membrane</keyword>
<keyword evidence="3 8" id="KW-1134">Transmembrane beta strand</keyword>
<dbReference type="Proteomes" id="UP000001208">
    <property type="component" value="Chromosome"/>
</dbReference>
<evidence type="ECO:0000256" key="6">
    <source>
        <dbReference type="ARBA" id="ARBA00023136"/>
    </source>
</evidence>
<dbReference type="PANTHER" id="PTHR30069">
    <property type="entry name" value="TONB-DEPENDENT OUTER MEMBRANE RECEPTOR"/>
    <property type="match status" value="1"/>
</dbReference>
<keyword evidence="11" id="KW-1185">Reference proteome</keyword>
<dbReference type="InterPro" id="IPR012910">
    <property type="entry name" value="Plug_dom"/>
</dbReference>
<evidence type="ECO:0000256" key="3">
    <source>
        <dbReference type="ARBA" id="ARBA00022452"/>
    </source>
</evidence>
<dbReference type="InterPro" id="IPR037066">
    <property type="entry name" value="Plug_dom_sf"/>
</dbReference>
<comment type="subcellular location">
    <subcellularLocation>
        <location evidence="1 8">Cell outer membrane</location>
        <topology evidence="1 8">Multi-pass membrane protein</topology>
    </subcellularLocation>
</comment>
<dbReference type="GO" id="GO:0009279">
    <property type="term" value="C:cell outer membrane"/>
    <property type="evidence" value="ECO:0007669"/>
    <property type="project" value="UniProtKB-SubCell"/>
</dbReference>
<dbReference type="eggNOG" id="COG4206">
    <property type="taxonomic scope" value="Bacteria"/>
</dbReference>
<evidence type="ECO:0000256" key="4">
    <source>
        <dbReference type="ARBA" id="ARBA00022692"/>
    </source>
</evidence>
<keyword evidence="10" id="KW-0675">Receptor</keyword>
<feature type="domain" description="TonB-dependent receptor plug" evidence="9">
    <location>
        <begin position="38"/>
        <end position="128"/>
    </location>
</feature>
<organism evidence="10 11">
    <name type="scientific">Chloroherpeton thalassium (strain ATCC 35110 / GB-78)</name>
    <dbReference type="NCBI Taxonomy" id="517418"/>
    <lineage>
        <taxon>Bacteria</taxon>
        <taxon>Pseudomonadati</taxon>
        <taxon>Chlorobiota</taxon>
        <taxon>Chlorobiia</taxon>
        <taxon>Chlorobiales</taxon>
        <taxon>Chloroherpetonaceae</taxon>
        <taxon>Chloroherpeton</taxon>
    </lineage>
</organism>
<dbReference type="RefSeq" id="WP_012500975.1">
    <property type="nucleotide sequence ID" value="NC_011026.1"/>
</dbReference>
<dbReference type="STRING" id="517418.Ctha_2444"/>
<evidence type="ECO:0000256" key="5">
    <source>
        <dbReference type="ARBA" id="ARBA00022729"/>
    </source>
</evidence>
<keyword evidence="6 8" id="KW-0472">Membrane</keyword>
<dbReference type="Pfam" id="PF07715">
    <property type="entry name" value="Plug"/>
    <property type="match status" value="1"/>
</dbReference>
<accession>B3QX83</accession>
<evidence type="ECO:0000259" key="9">
    <source>
        <dbReference type="Pfam" id="PF07715"/>
    </source>
</evidence>
<dbReference type="HOGENOM" id="CLU_008287_18_5_10"/>
<dbReference type="KEGG" id="cts:Ctha_2444"/>
<protein>
    <submittedName>
        <fullName evidence="10">TonB-dependent receptor</fullName>
    </submittedName>
</protein>
<dbReference type="OrthoDB" id="9758472at2"/>
<dbReference type="AlphaFoldDB" id="B3QX83"/>
<evidence type="ECO:0000256" key="1">
    <source>
        <dbReference type="ARBA" id="ARBA00004571"/>
    </source>
</evidence>
<evidence type="ECO:0000313" key="11">
    <source>
        <dbReference type="Proteomes" id="UP000001208"/>
    </source>
</evidence>
<evidence type="ECO:0000256" key="8">
    <source>
        <dbReference type="PROSITE-ProRule" id="PRU01360"/>
    </source>
</evidence>
<comment type="similarity">
    <text evidence="8">Belongs to the TonB-dependent receptor family.</text>
</comment>
<proteinExistence type="inferred from homology"/>
<dbReference type="GO" id="GO:0044718">
    <property type="term" value="P:siderophore transmembrane transport"/>
    <property type="evidence" value="ECO:0007669"/>
    <property type="project" value="TreeGrafter"/>
</dbReference>
<evidence type="ECO:0000313" key="10">
    <source>
        <dbReference type="EMBL" id="ACF14893.1"/>
    </source>
</evidence>
<dbReference type="InterPro" id="IPR036942">
    <property type="entry name" value="Beta-barrel_TonB_sf"/>
</dbReference>
<dbReference type="PROSITE" id="PS52016">
    <property type="entry name" value="TONB_DEPENDENT_REC_3"/>
    <property type="match status" value="1"/>
</dbReference>
<dbReference type="Gene3D" id="2.40.170.20">
    <property type="entry name" value="TonB-dependent receptor, beta-barrel domain"/>
    <property type="match status" value="1"/>
</dbReference>
<keyword evidence="4 8" id="KW-0812">Transmembrane</keyword>
<sequence length="578" mass="65559">MRKFFNYQRQVLRACFGICVCLGLMPELWAQEASDRILITAKEIAAMNVMKIQDVLNRVPGLKATDSYISIRGSSNVMVFMDDRPINDPTSSAGGVKWDMISLGAVESIEIHKSKGGAIYGDNTSGGVILITSKKISRFNGNLESFYGRFEHKNVELNLQGQYEEMGAALTASYEAEDGFVENSDKTQWQLGAKTAFHPKESLSFGLAADFIDQANGSRGLPESRTPNSRNDYQSASGLFSADISELKSRTYISWSETENRDSDRDLYNQLRSTQIGQKFMLPANLPKLGLFTFGAGVEWEEASGTQFDKQAETRTWAFFSKSIRFENFPLQLSLGARANFYTAFPNAFNPELKAIYQFSKMFSLDGSVNQTNNMPTFKQRYNETSVTKPNPNLKLEKATNLSVSFQVKPAKTFSYSISGFYSKITDRITYVWQSDDWGMYENFGKVTYQGVETSVFWQPLAQVSLSPAYMYLHAQNDETGYWLPAKPFHRITADVMLYPIERLSMTVSLKYDSKTYTRSDNSKSLDAYWIANFRADYRLGAVRLFIDVDNLFDKSYRYGDGYDAPPLEWVFGMNYQF</sequence>
<gene>
    <name evidence="10" type="ordered locus">Ctha_2444</name>
</gene>
<dbReference type="PANTHER" id="PTHR30069:SF29">
    <property type="entry name" value="HEMOGLOBIN AND HEMOGLOBIN-HAPTOGLOBIN-BINDING PROTEIN 1-RELATED"/>
    <property type="match status" value="1"/>
</dbReference>